<keyword evidence="3 10" id="KW-0808">Transferase</keyword>
<evidence type="ECO:0000256" key="3">
    <source>
        <dbReference type="ARBA" id="ARBA00022679"/>
    </source>
</evidence>
<keyword evidence="11" id="KW-0175">Coiled coil</keyword>
<evidence type="ECO:0000256" key="10">
    <source>
        <dbReference type="HAMAP-Rule" id="MF_00823"/>
    </source>
</evidence>
<dbReference type="RefSeq" id="WP_097039283.1">
    <property type="nucleotide sequence ID" value="NZ_OBQF01000001.1"/>
</dbReference>
<comment type="subcellular location">
    <subcellularLocation>
        <location evidence="10">Cytoplasm</location>
    </subcellularLocation>
</comment>
<dbReference type="NCBIfam" id="NF041504">
    <property type="entry name" value="AccA_sub"/>
    <property type="match status" value="1"/>
</dbReference>
<feature type="domain" description="CoA carboxyltransferase C-terminal" evidence="12">
    <location>
        <begin position="37"/>
        <end position="290"/>
    </location>
</feature>
<dbReference type="GO" id="GO:0016743">
    <property type="term" value="F:carboxyl- or carbamoyltransferase activity"/>
    <property type="evidence" value="ECO:0007669"/>
    <property type="project" value="UniProtKB-UniRule"/>
</dbReference>
<dbReference type="Pfam" id="PF03255">
    <property type="entry name" value="ACCA"/>
    <property type="match status" value="1"/>
</dbReference>
<dbReference type="GO" id="GO:2001295">
    <property type="term" value="P:malonyl-CoA biosynthetic process"/>
    <property type="evidence" value="ECO:0007669"/>
    <property type="project" value="UniProtKB-UniRule"/>
</dbReference>
<comment type="subunit">
    <text evidence="10">Acetyl-CoA carboxylase is a heterohexamer composed of biotin carboxyl carrier protein (AccB), biotin carboxylase (AccC) and two subunits each of ACCase subunit alpha (AccA) and ACCase subunit beta (AccD).</text>
</comment>
<evidence type="ECO:0000256" key="9">
    <source>
        <dbReference type="ARBA" id="ARBA00049152"/>
    </source>
</evidence>
<comment type="similarity">
    <text evidence="10">Belongs to the AccA family.</text>
</comment>
<gene>
    <name evidence="10" type="primary">accA</name>
    <name evidence="13" type="ORF">SAMN05878391_0760</name>
</gene>
<dbReference type="PROSITE" id="PS50989">
    <property type="entry name" value="COA_CT_CTER"/>
    <property type="match status" value="1"/>
</dbReference>
<comment type="function">
    <text evidence="10">Component of the acetyl coenzyme A carboxylase (ACC) complex. First, biotin carboxylase catalyzes the carboxylation of biotin on its carrier protein (BCCP) and then the CO(2) group is transferred by the carboxyltransferase to acetyl-CoA to form malonyl-CoA.</text>
</comment>
<evidence type="ECO:0000256" key="6">
    <source>
        <dbReference type="ARBA" id="ARBA00022840"/>
    </source>
</evidence>
<dbReference type="HAMAP" id="MF_00823">
    <property type="entry name" value="AcetylCoA_CT_alpha"/>
    <property type="match status" value="1"/>
</dbReference>
<dbReference type="InterPro" id="IPR029045">
    <property type="entry name" value="ClpP/crotonase-like_dom_sf"/>
</dbReference>
<keyword evidence="7 10" id="KW-0443">Lipid metabolism</keyword>
<dbReference type="PRINTS" id="PR01069">
    <property type="entry name" value="ACCCTRFRASEA"/>
</dbReference>
<reference evidence="14" key="1">
    <citation type="submission" date="2017-08" db="EMBL/GenBank/DDBJ databases">
        <authorList>
            <person name="Varghese N."/>
            <person name="Submissions S."/>
        </authorList>
    </citation>
    <scope>NUCLEOTIDE SEQUENCE [LARGE SCALE GENOMIC DNA]</scope>
    <source>
        <strain evidence="14">DSM 23173</strain>
    </source>
</reference>
<proteinExistence type="inferred from homology"/>
<evidence type="ECO:0000313" key="13">
    <source>
        <dbReference type="EMBL" id="SOC39187.1"/>
    </source>
</evidence>
<dbReference type="NCBIfam" id="NF004344">
    <property type="entry name" value="PRK05724.1"/>
    <property type="match status" value="1"/>
</dbReference>
<dbReference type="OrthoDB" id="9808023at2"/>
<evidence type="ECO:0000256" key="1">
    <source>
        <dbReference type="ARBA" id="ARBA00004956"/>
    </source>
</evidence>
<evidence type="ECO:0000256" key="11">
    <source>
        <dbReference type="SAM" id="Coils"/>
    </source>
</evidence>
<sequence length="317" mass="35488">MAFDFEKPLEELQDKIKELEKYAAKNKLDLSKEISFLEDKVEEKKKEIYENLTPWQRVEIARYVHRPTTLEYIETLFDDFIEFYGDRVYSDDAAIVGGIAMYKGTPVTVIGHQRGRDTKGNIRRNFGMAHPDGYRKALRLMKQADKFNRPVICFIDTKGAYPGKAAEERGQSESIARNLVEMAGLKVPVISIVIGEGGSGGALALGVCNRLLMLENATYSVISPEGAASILFKDASLKEIAAESLKITADDLKALGIADAVIKEPDGGAHNDKEYVFRSLDETLADYLEELRKLPGDALVEDRFQKYMAIGEYEEQT</sequence>
<dbReference type="NCBIfam" id="TIGR00513">
    <property type="entry name" value="accA"/>
    <property type="match status" value="1"/>
</dbReference>
<evidence type="ECO:0000256" key="4">
    <source>
        <dbReference type="ARBA" id="ARBA00022741"/>
    </source>
</evidence>
<dbReference type="GO" id="GO:0006633">
    <property type="term" value="P:fatty acid biosynthetic process"/>
    <property type="evidence" value="ECO:0007669"/>
    <property type="project" value="UniProtKB-KW"/>
</dbReference>
<keyword evidence="5 10" id="KW-0276">Fatty acid metabolism</keyword>
<dbReference type="PANTHER" id="PTHR42853">
    <property type="entry name" value="ACETYL-COENZYME A CARBOXYLASE CARBOXYL TRANSFERASE SUBUNIT ALPHA"/>
    <property type="match status" value="1"/>
</dbReference>
<dbReference type="InterPro" id="IPR001095">
    <property type="entry name" value="Acetyl_CoA_COase_a_su"/>
</dbReference>
<keyword evidence="10" id="KW-0963">Cytoplasm</keyword>
<name>A0A285UBW4_9STAP</name>
<comment type="catalytic activity">
    <reaction evidence="9 10">
        <text>N(6)-carboxybiotinyl-L-lysyl-[protein] + acetyl-CoA = N(6)-biotinyl-L-lysyl-[protein] + malonyl-CoA</text>
        <dbReference type="Rhea" id="RHEA:54728"/>
        <dbReference type="Rhea" id="RHEA-COMP:10505"/>
        <dbReference type="Rhea" id="RHEA-COMP:10506"/>
        <dbReference type="ChEBI" id="CHEBI:57288"/>
        <dbReference type="ChEBI" id="CHEBI:57384"/>
        <dbReference type="ChEBI" id="CHEBI:83144"/>
        <dbReference type="ChEBI" id="CHEBI:83145"/>
        <dbReference type="EC" id="2.1.3.15"/>
    </reaction>
</comment>
<dbReference type="AlphaFoldDB" id="A0A285UBW4"/>
<evidence type="ECO:0000256" key="5">
    <source>
        <dbReference type="ARBA" id="ARBA00022832"/>
    </source>
</evidence>
<feature type="coiled-coil region" evidence="11">
    <location>
        <begin position="9"/>
        <end position="47"/>
    </location>
</feature>
<dbReference type="Proteomes" id="UP000219412">
    <property type="component" value="Unassembled WGS sequence"/>
</dbReference>
<evidence type="ECO:0000256" key="7">
    <source>
        <dbReference type="ARBA" id="ARBA00023098"/>
    </source>
</evidence>
<dbReference type="UniPathway" id="UPA00655">
    <property type="reaction ID" value="UER00711"/>
</dbReference>
<dbReference type="GO" id="GO:0005524">
    <property type="term" value="F:ATP binding"/>
    <property type="evidence" value="ECO:0007669"/>
    <property type="project" value="UniProtKB-KW"/>
</dbReference>
<dbReference type="GO" id="GO:0003989">
    <property type="term" value="F:acetyl-CoA carboxylase activity"/>
    <property type="evidence" value="ECO:0007669"/>
    <property type="project" value="InterPro"/>
</dbReference>
<keyword evidence="2 10" id="KW-0444">Lipid biosynthesis</keyword>
<evidence type="ECO:0000313" key="14">
    <source>
        <dbReference type="Proteomes" id="UP000219412"/>
    </source>
</evidence>
<keyword evidence="8 10" id="KW-0275">Fatty acid biosynthesis</keyword>
<keyword evidence="6 10" id="KW-0067">ATP-binding</keyword>
<dbReference type="EC" id="2.1.3.15" evidence="10"/>
<dbReference type="SUPFAM" id="SSF52096">
    <property type="entry name" value="ClpP/crotonase"/>
    <property type="match status" value="1"/>
</dbReference>
<dbReference type="PANTHER" id="PTHR42853:SF3">
    <property type="entry name" value="ACETYL-COENZYME A CARBOXYLASE CARBOXYL TRANSFERASE SUBUNIT ALPHA, CHLOROPLASTIC"/>
    <property type="match status" value="1"/>
</dbReference>
<comment type="pathway">
    <text evidence="1 10">Lipid metabolism; malonyl-CoA biosynthesis; malonyl-CoA from acetyl-CoA: step 1/1.</text>
</comment>
<dbReference type="EMBL" id="OBQF01000001">
    <property type="protein sequence ID" value="SOC39187.1"/>
    <property type="molecule type" value="Genomic_DNA"/>
</dbReference>
<organism evidence="13 14">
    <name type="scientific">Salinicoccus kekensis</name>
    <dbReference type="NCBI Taxonomy" id="714307"/>
    <lineage>
        <taxon>Bacteria</taxon>
        <taxon>Bacillati</taxon>
        <taxon>Bacillota</taxon>
        <taxon>Bacilli</taxon>
        <taxon>Bacillales</taxon>
        <taxon>Staphylococcaceae</taxon>
        <taxon>Salinicoccus</taxon>
    </lineage>
</organism>
<dbReference type="GO" id="GO:0009317">
    <property type="term" value="C:acetyl-CoA carboxylase complex"/>
    <property type="evidence" value="ECO:0007669"/>
    <property type="project" value="InterPro"/>
</dbReference>
<keyword evidence="4 10" id="KW-0547">Nucleotide-binding</keyword>
<protein>
    <recommendedName>
        <fullName evidence="10">Acetyl-coenzyme A carboxylase carboxyl transferase subunit alpha</fullName>
        <shortName evidence="10">ACCase subunit alpha</shortName>
        <shortName evidence="10">Acetyl-CoA carboxylase carboxyltransferase subunit alpha</shortName>
        <ecNumber evidence="10">2.1.3.15</ecNumber>
    </recommendedName>
</protein>
<evidence type="ECO:0000259" key="12">
    <source>
        <dbReference type="PROSITE" id="PS50989"/>
    </source>
</evidence>
<evidence type="ECO:0000256" key="8">
    <source>
        <dbReference type="ARBA" id="ARBA00023160"/>
    </source>
</evidence>
<accession>A0A285UBW4</accession>
<keyword evidence="14" id="KW-1185">Reference proteome</keyword>
<dbReference type="Gene3D" id="3.90.226.10">
    <property type="entry name" value="2-enoyl-CoA Hydratase, Chain A, domain 1"/>
    <property type="match status" value="1"/>
</dbReference>
<dbReference type="InterPro" id="IPR011763">
    <property type="entry name" value="COA_CT_C"/>
</dbReference>
<evidence type="ECO:0000256" key="2">
    <source>
        <dbReference type="ARBA" id="ARBA00022516"/>
    </source>
</evidence>